<dbReference type="Gene3D" id="3.30.9.10">
    <property type="entry name" value="D-Amino Acid Oxidase, subunit A, domain 2"/>
    <property type="match status" value="1"/>
</dbReference>
<evidence type="ECO:0000313" key="2">
    <source>
        <dbReference type="EMBL" id="UZH53912.1"/>
    </source>
</evidence>
<gene>
    <name evidence="2" type="ORF">JRG66_07760</name>
</gene>
<dbReference type="RefSeq" id="WP_265162207.1">
    <property type="nucleotide sequence ID" value="NZ_CP069620.1"/>
</dbReference>
<feature type="domain" description="FAD dependent oxidoreductase" evidence="1">
    <location>
        <begin position="16"/>
        <end position="368"/>
    </location>
</feature>
<dbReference type="Pfam" id="PF01266">
    <property type="entry name" value="DAO"/>
    <property type="match status" value="1"/>
</dbReference>
<sequence>MSFSFWEHDSWFSNIDFTIVGSGITGLTCALQLKTRYPEAKVVILERGLLPNGASTKNAGFAAFGSLSELLDDLQQHSEEEMLELVRQRLEGLELLKRTLSPGSIDLQVHGGYELFTAAEGNLFDSCLSKMAKINSLLYPVFGEDVFSVTSNTFGFAKVEDSLIYNKFEGQLDTGKLMSALLQKVQAAGVKILNSVTVNAFAEVGDSVEIETEHFSFYTGKLLIATNGFASQLGIPEVKPARAQVLITEPIPNLHLKGTFHLEKGFYYFRNINNRILLGGGRNLNLKGEETTEMALTALVQQRLESLLKNVILPDTPFKIERRWSGIMGMGGQKKPVIKKVSDNVYCGVRLGGMGIAIGSLVGKELAGLIESR</sequence>
<keyword evidence="3" id="KW-1185">Reference proteome</keyword>
<protein>
    <submittedName>
        <fullName evidence="2">FAD-binding oxidoreductase</fullName>
    </submittedName>
</protein>
<reference evidence="2" key="1">
    <citation type="submission" date="2021-02" db="EMBL/GenBank/DDBJ databases">
        <title>Salinimicrobium sp. nov. isolated from seawater in Tongyeong, Republic of Korea.</title>
        <authorList>
            <person name="Lee S.-J."/>
        </authorList>
    </citation>
    <scope>NUCLEOTIDE SEQUENCE</scope>
    <source>
        <strain evidence="2">HN-2-9-2</strain>
    </source>
</reference>
<accession>A0ABY6NLZ5</accession>
<name>A0ABY6NLZ5_9FLAO</name>
<evidence type="ECO:0000313" key="3">
    <source>
        <dbReference type="Proteomes" id="UP001163981"/>
    </source>
</evidence>
<dbReference type="PANTHER" id="PTHR13847:SF281">
    <property type="entry name" value="FAD DEPENDENT OXIDOREDUCTASE DOMAIN-CONTAINING PROTEIN"/>
    <property type="match status" value="1"/>
</dbReference>
<evidence type="ECO:0000259" key="1">
    <source>
        <dbReference type="Pfam" id="PF01266"/>
    </source>
</evidence>
<dbReference type="Proteomes" id="UP001163981">
    <property type="component" value="Chromosome"/>
</dbReference>
<dbReference type="SUPFAM" id="SSF51905">
    <property type="entry name" value="FAD/NAD(P)-binding domain"/>
    <property type="match status" value="1"/>
</dbReference>
<organism evidence="2 3">
    <name type="scientific">Salinimicrobium tongyeongense</name>
    <dbReference type="NCBI Taxonomy" id="2809707"/>
    <lineage>
        <taxon>Bacteria</taxon>
        <taxon>Pseudomonadati</taxon>
        <taxon>Bacteroidota</taxon>
        <taxon>Flavobacteriia</taxon>
        <taxon>Flavobacteriales</taxon>
        <taxon>Flavobacteriaceae</taxon>
        <taxon>Salinimicrobium</taxon>
    </lineage>
</organism>
<dbReference type="InterPro" id="IPR036188">
    <property type="entry name" value="FAD/NAD-bd_sf"/>
</dbReference>
<dbReference type="Gene3D" id="3.50.50.60">
    <property type="entry name" value="FAD/NAD(P)-binding domain"/>
    <property type="match status" value="1"/>
</dbReference>
<proteinExistence type="predicted"/>
<dbReference type="EMBL" id="CP069620">
    <property type="protein sequence ID" value="UZH53912.1"/>
    <property type="molecule type" value="Genomic_DNA"/>
</dbReference>
<dbReference type="InterPro" id="IPR006076">
    <property type="entry name" value="FAD-dep_OxRdtase"/>
</dbReference>
<dbReference type="PANTHER" id="PTHR13847">
    <property type="entry name" value="SARCOSINE DEHYDROGENASE-RELATED"/>
    <property type="match status" value="1"/>
</dbReference>